<keyword evidence="2" id="KW-1185">Reference proteome</keyword>
<reference evidence="1" key="1">
    <citation type="submission" date="2024-02" db="EMBL/GenBank/DDBJ databases">
        <authorList>
            <consortium name="ELIXIR-Norway"/>
            <consortium name="Elixir Norway"/>
        </authorList>
    </citation>
    <scope>NUCLEOTIDE SEQUENCE</scope>
</reference>
<organism evidence="1 2">
    <name type="scientific">Sphagnum troendelagicum</name>
    <dbReference type="NCBI Taxonomy" id="128251"/>
    <lineage>
        <taxon>Eukaryota</taxon>
        <taxon>Viridiplantae</taxon>
        <taxon>Streptophyta</taxon>
        <taxon>Embryophyta</taxon>
        <taxon>Bryophyta</taxon>
        <taxon>Sphagnophytina</taxon>
        <taxon>Sphagnopsida</taxon>
        <taxon>Sphagnales</taxon>
        <taxon>Sphagnaceae</taxon>
        <taxon>Sphagnum</taxon>
    </lineage>
</organism>
<proteinExistence type="predicted"/>
<sequence length="149" mass="16681">MVVAYSRAKDVAKTKVVEKTHAMKLFVKDPNDDQMYNVTINNAMRYELVMDHVSIRMSFRQVVATIQHTKDRAKVAKLTGINDLIVRQYVRVDIGVVLQRIVDVDLLDDNTVWAFSLACDGSCRNPSFGLATKAKGLQGCGPRGSRKSH</sequence>
<gene>
    <name evidence="1" type="ORF">CSSPTR1EN2_LOCUS18919</name>
</gene>
<dbReference type="PANTHER" id="PTHR37067">
    <property type="entry name" value="PX DOMAIN-CONTAINING PROTEIN"/>
    <property type="match status" value="1"/>
</dbReference>
<evidence type="ECO:0000313" key="2">
    <source>
        <dbReference type="Proteomes" id="UP001497512"/>
    </source>
</evidence>
<accession>A0ABP0URA9</accession>
<dbReference type="PANTHER" id="PTHR37067:SF3">
    <property type="entry name" value="PX DOMAIN-CONTAINING PROTEIN"/>
    <property type="match status" value="1"/>
</dbReference>
<dbReference type="Proteomes" id="UP001497512">
    <property type="component" value="Chromosome 6"/>
</dbReference>
<evidence type="ECO:0000313" key="1">
    <source>
        <dbReference type="EMBL" id="CAK9228279.1"/>
    </source>
</evidence>
<protein>
    <submittedName>
        <fullName evidence="1">Uncharacterized protein</fullName>
    </submittedName>
</protein>
<name>A0ABP0URA9_9BRYO</name>
<dbReference type="EMBL" id="OZ019898">
    <property type="protein sequence ID" value="CAK9228279.1"/>
    <property type="molecule type" value="Genomic_DNA"/>
</dbReference>